<accession>A0A8X6P9Q4</accession>
<feature type="compositionally biased region" description="Low complexity" evidence="1">
    <location>
        <begin position="1104"/>
        <end position="1117"/>
    </location>
</feature>
<dbReference type="EMBL" id="BMAW01066857">
    <property type="protein sequence ID" value="GFT56640.1"/>
    <property type="molecule type" value="Genomic_DNA"/>
</dbReference>
<protein>
    <submittedName>
        <fullName evidence="2">Uncharacterized protein</fullName>
    </submittedName>
</protein>
<feature type="region of interest" description="Disordered" evidence="1">
    <location>
        <begin position="46"/>
        <end position="79"/>
    </location>
</feature>
<evidence type="ECO:0000256" key="1">
    <source>
        <dbReference type="SAM" id="MobiDB-lite"/>
    </source>
</evidence>
<feature type="compositionally biased region" description="Polar residues" evidence="1">
    <location>
        <begin position="140"/>
        <end position="152"/>
    </location>
</feature>
<dbReference type="Proteomes" id="UP000887013">
    <property type="component" value="Unassembled WGS sequence"/>
</dbReference>
<keyword evidence="3" id="KW-1185">Reference proteome</keyword>
<feature type="region of interest" description="Disordered" evidence="1">
    <location>
        <begin position="606"/>
        <end position="630"/>
    </location>
</feature>
<comment type="caution">
    <text evidence="2">The sequence shown here is derived from an EMBL/GenBank/DDBJ whole genome shotgun (WGS) entry which is preliminary data.</text>
</comment>
<evidence type="ECO:0000313" key="2">
    <source>
        <dbReference type="EMBL" id="GFT56640.1"/>
    </source>
</evidence>
<feature type="compositionally biased region" description="Polar residues" evidence="1">
    <location>
        <begin position="64"/>
        <end position="79"/>
    </location>
</feature>
<feature type="compositionally biased region" description="Basic and acidic residues" evidence="1">
    <location>
        <begin position="114"/>
        <end position="126"/>
    </location>
</feature>
<reference evidence="2" key="1">
    <citation type="submission" date="2020-08" db="EMBL/GenBank/DDBJ databases">
        <title>Multicomponent nature underlies the extraordinary mechanical properties of spider dragline silk.</title>
        <authorList>
            <person name="Kono N."/>
            <person name="Nakamura H."/>
            <person name="Mori M."/>
            <person name="Yoshida Y."/>
            <person name="Ohtoshi R."/>
            <person name="Malay A.D."/>
            <person name="Moran D.A.P."/>
            <person name="Tomita M."/>
            <person name="Numata K."/>
            <person name="Arakawa K."/>
        </authorList>
    </citation>
    <scope>NUCLEOTIDE SEQUENCE</scope>
</reference>
<feature type="region of interest" description="Disordered" evidence="1">
    <location>
        <begin position="1097"/>
        <end position="1153"/>
    </location>
</feature>
<feature type="compositionally biased region" description="Basic residues" evidence="1">
    <location>
        <begin position="609"/>
        <end position="621"/>
    </location>
</feature>
<organism evidence="2 3">
    <name type="scientific">Nephila pilipes</name>
    <name type="common">Giant wood spider</name>
    <name type="synonym">Nephila maculata</name>
    <dbReference type="NCBI Taxonomy" id="299642"/>
    <lineage>
        <taxon>Eukaryota</taxon>
        <taxon>Metazoa</taxon>
        <taxon>Ecdysozoa</taxon>
        <taxon>Arthropoda</taxon>
        <taxon>Chelicerata</taxon>
        <taxon>Arachnida</taxon>
        <taxon>Araneae</taxon>
        <taxon>Araneomorphae</taxon>
        <taxon>Entelegynae</taxon>
        <taxon>Araneoidea</taxon>
        <taxon>Nephilidae</taxon>
        <taxon>Nephila</taxon>
    </lineage>
</organism>
<feature type="compositionally biased region" description="Polar residues" evidence="1">
    <location>
        <begin position="164"/>
        <end position="174"/>
    </location>
</feature>
<feature type="region of interest" description="Disordered" evidence="1">
    <location>
        <begin position="114"/>
        <end position="192"/>
    </location>
</feature>
<proteinExistence type="predicted"/>
<name>A0A8X6P9Q4_NEPPI</name>
<dbReference type="OrthoDB" id="6436433at2759"/>
<feature type="region of interest" description="Disordered" evidence="1">
    <location>
        <begin position="706"/>
        <end position="731"/>
    </location>
</feature>
<gene>
    <name evidence="2" type="primary">AVEN_46951_1</name>
    <name evidence="2" type="ORF">NPIL_331671</name>
</gene>
<sequence>MSLDSVHRKKSFESFFKERYNDIATKYTFLSSQQIKKRVLDMWKKMPQVSGNSKESKKTNNNKWHSSNKQTIGTNNNSFLFTEEPRNSLRPSLKSKGLVPLKVVVLPAPVKGALKSEKKSTEDNRRVSFNSEPEIRYRTASETSSTSTYKSLHNQKKSEENSELFFNNKSNSRSYSHRSLKAKQNRETESETDKKFEDLLNEKCSWSYKTIKTFNCKAQRNNDPIFHIQSTIETVNTEESICNNNRYEGKTYSNEEFRTLDVGVRHENKSTKSSKIEHKFRDKKQNQTKYKIQKNENSYLKTNGKLRNAKVKTDSRMNRPRRNVNVVKYAETDEESQQSSSDDGIVLQSRICKVNNDQDESDDNFSDHKDYIEILQTNSLHKLNDDSKSFNYNLDRNSDNQMRTSLKENIDNGVYETASPQLSELVDNFHPEEGKQTNLSESFDENKITEITTNIPTPDSMDELINKNPEENEMQKNNEILKNKDFESQILQKYLSVSSEVQSICNELETSQRTIEDEIMDDFFNGTFDIEKYKSKNLNSKIISQNEHSNTNASDNCTIKFNDEKIVESDNSLLKYPTPDIKLMTDKRTFRSQDEKTTKRGNILNMKNKSNKRKTLKKKSQKMNEKSKFVSKNTKKIGNCLTENKKLFRNYRDPPLKKEDESMEFSKDKAPFKKKNPHSKLNETLIQPRYSKGNFDVEFDQIQEKNKGQKTTGARKINKTRTDRSISGTSDPLKEIETSSYIFSETDLLRESEFDTNFVDETEMNSTTSNENKHNIKNESLKKGSLKCNDYEKVPFSTDYHEILDSFSKNKLQPHTKSKKREKNNSLYMMENNTLVSKKPGTFKTTKTRSLSTENEIKQDFIKHAEFDFTKESKKGNPKTWEDLEAEILAHDEISPSLDVMHFTSQEQLLQDVKSKKLKKNLKRNLENLTDCSDNKNISSDNSLNIQTFQQEDTSSITESESISPKITFNSPNANIIEKVIMKMQQCTSPLSLSSKTKEEYIRSPFLTEYSYSIQETQSMNIMTEKRNKNSNICTIKGHVSLETSVKFNKPQSKPKNTSKTKIGCKKLNKIPDAEKNNLSEFQFDNDDVSNINESFELERKTSKSSSLSSSQNTISSNAETRYNLRKRKHSNTSEKEGRSITKNKYRTIRSKDNISRINHCKSHKTKHNELSANGETMKTFENEMEDKDVERFLTEEKNELSLINKRKFKSRNARASSNDINELPDEDTFNVADGIDLIEDSFQEVEENYYNQNKDSEKSNTEDGIQMPSNNNEILILNNLKEIKRDIKTQNTVEIVKEPNQNFKMPKYNMKEIENNVTSIKQGKGKKNSKEEYEKYLKKIFSNNILETSEVNQKCPNTSNNLENDHEKQAFNREISHKMLIADSDEELSSLSSFDTDFEEIEQTSQKRATGLLDDLFD</sequence>
<evidence type="ECO:0000313" key="3">
    <source>
        <dbReference type="Proteomes" id="UP000887013"/>
    </source>
</evidence>